<reference evidence="2" key="1">
    <citation type="submission" date="2009-09" db="EMBL/GenBank/DDBJ databases">
        <title>The complete chromosome of Sebaldella termitidis ATCC 33386.</title>
        <authorList>
            <consortium name="US DOE Joint Genome Institute (JGI-PGF)"/>
            <person name="Lucas S."/>
            <person name="Copeland A."/>
            <person name="Lapidus A."/>
            <person name="Glavina del Rio T."/>
            <person name="Dalin E."/>
            <person name="Tice H."/>
            <person name="Bruce D."/>
            <person name="Goodwin L."/>
            <person name="Pitluck S."/>
            <person name="Kyrpides N."/>
            <person name="Mavromatis K."/>
            <person name="Ivanova N."/>
            <person name="Mikhailova N."/>
            <person name="Sims D."/>
            <person name="Meincke L."/>
            <person name="Brettin T."/>
            <person name="Detter J.C."/>
            <person name="Han C."/>
            <person name="Larimer F."/>
            <person name="Land M."/>
            <person name="Hauser L."/>
            <person name="Markowitz V."/>
            <person name="Cheng J.F."/>
            <person name="Hugenholtz P."/>
            <person name="Woyke T."/>
            <person name="Wu D."/>
            <person name="Eisen J.A."/>
        </authorList>
    </citation>
    <scope>NUCLEOTIDE SEQUENCE [LARGE SCALE GENOMIC DNA]</scope>
    <source>
        <strain evidence="2">ATCC 33386 / NCTC 11300</strain>
    </source>
</reference>
<evidence type="ECO:0000313" key="1">
    <source>
        <dbReference type="EMBL" id="ACZ10701.1"/>
    </source>
</evidence>
<dbReference type="InterPro" id="IPR036390">
    <property type="entry name" value="WH_DNA-bd_sf"/>
</dbReference>
<keyword evidence="2" id="KW-1185">Reference proteome</keyword>
<sequence>MEKNMKKNEFFFQEHDIFIDFQKKLNKKDKIFLEYLIKKITSDNDPKIVLGQKVLLNLLNLTTKQELDNFLDKFFEKRISYQCSKLNISDIEGIINPLSSYKFSGINYAFSISSDFFNIFQKNKKDFRAYNFDILLQFSNPITKKLFLFLTNNTGINDFLEVSLDTLKNYLDLNNTSYSRFYDFEKNILTVCIQEIEKYTTLKIQYRKIKLHNTSSGKIIGLKFYLADENKNALEKNTDTLIEGIRPLIKNAGKIRNFITLSLANRGYNYMKKNIDYAKLHYKGNFEIFLIEAVKYDYFKNRFLKIILPFKEKYKLIFSLEKRFDSFPELYENLFEIMSGTNLFHLTQMAPIFREAYNLMESGYINQKEQPKIAPFYKELLNLKSFNEFKYEDEKFIIFIEYNKNYDSFIYIFEK</sequence>
<dbReference type="Pfam" id="PF21205">
    <property type="entry name" value="Rep3_C"/>
    <property type="match status" value="1"/>
</dbReference>
<dbReference type="AlphaFoldDB" id="D1AG75"/>
<dbReference type="EMBL" id="CP001739">
    <property type="protein sequence ID" value="ACZ10701.1"/>
    <property type="molecule type" value="Genomic_DNA"/>
</dbReference>
<dbReference type="eggNOG" id="COG5527">
    <property type="taxonomic scope" value="Bacteria"/>
</dbReference>
<dbReference type="SUPFAM" id="SSF46785">
    <property type="entry name" value="Winged helix' DNA-binding domain"/>
    <property type="match status" value="1"/>
</dbReference>
<dbReference type="InterPro" id="IPR036388">
    <property type="entry name" value="WH-like_DNA-bd_sf"/>
</dbReference>
<evidence type="ECO:0000313" key="2">
    <source>
        <dbReference type="Proteomes" id="UP000000845"/>
    </source>
</evidence>
<organism evidence="1 2">
    <name type="scientific">Sebaldella termitidis (strain ATCC 33386 / NCTC 11300)</name>
    <dbReference type="NCBI Taxonomy" id="526218"/>
    <lineage>
        <taxon>Bacteria</taxon>
        <taxon>Fusobacteriati</taxon>
        <taxon>Fusobacteriota</taxon>
        <taxon>Fusobacteriia</taxon>
        <taxon>Fusobacteriales</taxon>
        <taxon>Leptotrichiaceae</taxon>
        <taxon>Sebaldella</taxon>
    </lineage>
</organism>
<reference evidence="1 2" key="2">
    <citation type="journal article" date="2010" name="Stand. Genomic Sci.">
        <title>Complete genome sequence of Sebaldella termitidis type strain (NCTC 11300).</title>
        <authorList>
            <person name="Harmon-Smith M."/>
            <person name="Celia L."/>
            <person name="Chertkov O."/>
            <person name="Lapidus A."/>
            <person name="Copeland A."/>
            <person name="Glavina Del Rio T."/>
            <person name="Nolan M."/>
            <person name="Lucas S."/>
            <person name="Tice H."/>
            <person name="Cheng J.F."/>
            <person name="Han C."/>
            <person name="Detter J.C."/>
            <person name="Bruce D."/>
            <person name="Goodwin L."/>
            <person name="Pitluck S."/>
            <person name="Pati A."/>
            <person name="Liolios K."/>
            <person name="Ivanova N."/>
            <person name="Mavromatis K."/>
            <person name="Mikhailova N."/>
            <person name="Chen A."/>
            <person name="Palaniappan K."/>
            <person name="Land M."/>
            <person name="Hauser L."/>
            <person name="Chang Y.J."/>
            <person name="Jeffries C.D."/>
            <person name="Brettin T."/>
            <person name="Goker M."/>
            <person name="Beck B."/>
            <person name="Bristow J."/>
            <person name="Eisen J.A."/>
            <person name="Markowitz V."/>
            <person name="Hugenholtz P."/>
            <person name="Kyrpides N.C."/>
            <person name="Klenk H.P."/>
            <person name="Chen F."/>
        </authorList>
    </citation>
    <scope>NUCLEOTIDE SEQUENCE [LARGE SCALE GENOMIC DNA]</scope>
    <source>
        <strain evidence="2">ATCC 33386 / NCTC 11300</strain>
    </source>
</reference>
<dbReference type="Gene3D" id="1.10.10.10">
    <property type="entry name" value="Winged helix-like DNA-binding domain superfamily/Winged helix DNA-binding domain"/>
    <property type="match status" value="1"/>
</dbReference>
<dbReference type="Proteomes" id="UP000000845">
    <property type="component" value="Chromosome"/>
</dbReference>
<protein>
    <submittedName>
        <fullName evidence="1">Uncharacterized protein</fullName>
    </submittedName>
</protein>
<dbReference type="HOGENOM" id="CLU_057117_0_0_0"/>
<dbReference type="RefSeq" id="WP_012863280.1">
    <property type="nucleotide sequence ID" value="NC_013517.1"/>
</dbReference>
<dbReference type="KEGG" id="str:Sterm_3867"/>
<proteinExistence type="predicted"/>
<gene>
    <name evidence="1" type="ordered locus">Sterm_3867</name>
</gene>
<name>D1AG75_SEBTE</name>
<accession>D1AG75</accession>